<comment type="caution">
    <text evidence="2">The sequence shown here is derived from an EMBL/GenBank/DDBJ whole genome shotgun (WGS) entry which is preliminary data.</text>
</comment>
<feature type="compositionally biased region" description="Polar residues" evidence="1">
    <location>
        <begin position="19"/>
        <end position="30"/>
    </location>
</feature>
<evidence type="ECO:0000313" key="2">
    <source>
        <dbReference type="EMBL" id="KAK3784308.1"/>
    </source>
</evidence>
<protein>
    <submittedName>
        <fullName evidence="2">Uncharacterized protein</fullName>
    </submittedName>
</protein>
<name>A0AAE1AB34_9GAST</name>
<evidence type="ECO:0000256" key="1">
    <source>
        <dbReference type="SAM" id="MobiDB-lite"/>
    </source>
</evidence>
<dbReference type="Proteomes" id="UP001283361">
    <property type="component" value="Unassembled WGS sequence"/>
</dbReference>
<evidence type="ECO:0000313" key="3">
    <source>
        <dbReference type="Proteomes" id="UP001283361"/>
    </source>
</evidence>
<feature type="region of interest" description="Disordered" evidence="1">
    <location>
        <begin position="1"/>
        <end position="30"/>
    </location>
</feature>
<gene>
    <name evidence="2" type="ORF">RRG08_057547</name>
</gene>
<dbReference type="AlphaFoldDB" id="A0AAE1AB34"/>
<dbReference type="EMBL" id="JAWDGP010002288">
    <property type="protein sequence ID" value="KAK3784308.1"/>
    <property type="molecule type" value="Genomic_DNA"/>
</dbReference>
<reference evidence="2" key="1">
    <citation type="journal article" date="2023" name="G3 (Bethesda)">
        <title>A reference genome for the long-term kleptoplast-retaining sea slug Elysia crispata morphotype clarki.</title>
        <authorList>
            <person name="Eastman K.E."/>
            <person name="Pendleton A.L."/>
            <person name="Shaikh M.A."/>
            <person name="Suttiyut T."/>
            <person name="Ogas R."/>
            <person name="Tomko P."/>
            <person name="Gavelis G."/>
            <person name="Widhalm J.R."/>
            <person name="Wisecaver J.H."/>
        </authorList>
    </citation>
    <scope>NUCLEOTIDE SEQUENCE</scope>
    <source>
        <strain evidence="2">ECLA1</strain>
    </source>
</reference>
<keyword evidence="3" id="KW-1185">Reference proteome</keyword>
<feature type="region of interest" description="Disordered" evidence="1">
    <location>
        <begin position="51"/>
        <end position="73"/>
    </location>
</feature>
<organism evidence="2 3">
    <name type="scientific">Elysia crispata</name>
    <name type="common">lettuce slug</name>
    <dbReference type="NCBI Taxonomy" id="231223"/>
    <lineage>
        <taxon>Eukaryota</taxon>
        <taxon>Metazoa</taxon>
        <taxon>Spiralia</taxon>
        <taxon>Lophotrochozoa</taxon>
        <taxon>Mollusca</taxon>
        <taxon>Gastropoda</taxon>
        <taxon>Heterobranchia</taxon>
        <taxon>Euthyneura</taxon>
        <taxon>Panpulmonata</taxon>
        <taxon>Sacoglossa</taxon>
        <taxon>Placobranchoidea</taxon>
        <taxon>Plakobranchidae</taxon>
        <taxon>Elysia</taxon>
    </lineage>
</organism>
<accession>A0AAE1AB34</accession>
<sequence length="93" mass="9992">MSADRVPGPYTIDIHRSNHVTTCPSDSPSQLHVTGISHMSADRVPRTYTIDTHRTNHGTTPPPSDSPSQLHVTSISGPCTQDLIPLIPTGLIT</sequence>
<proteinExistence type="predicted"/>